<evidence type="ECO:0000313" key="1">
    <source>
        <dbReference type="Proteomes" id="UP000887580"/>
    </source>
</evidence>
<dbReference type="WBParaSite" id="PS1159_v2.g21069.t1">
    <property type="protein sequence ID" value="PS1159_v2.g21069.t1"/>
    <property type="gene ID" value="PS1159_v2.g21069"/>
</dbReference>
<organism evidence="1 2">
    <name type="scientific">Panagrolaimus sp. PS1159</name>
    <dbReference type="NCBI Taxonomy" id="55785"/>
    <lineage>
        <taxon>Eukaryota</taxon>
        <taxon>Metazoa</taxon>
        <taxon>Ecdysozoa</taxon>
        <taxon>Nematoda</taxon>
        <taxon>Chromadorea</taxon>
        <taxon>Rhabditida</taxon>
        <taxon>Tylenchina</taxon>
        <taxon>Panagrolaimomorpha</taxon>
        <taxon>Panagrolaimoidea</taxon>
        <taxon>Panagrolaimidae</taxon>
        <taxon>Panagrolaimus</taxon>
    </lineage>
</organism>
<dbReference type="Proteomes" id="UP000887580">
    <property type="component" value="Unplaced"/>
</dbReference>
<reference evidence="2" key="1">
    <citation type="submission" date="2022-11" db="UniProtKB">
        <authorList>
            <consortium name="WormBaseParasite"/>
        </authorList>
    </citation>
    <scope>IDENTIFICATION</scope>
</reference>
<protein>
    <submittedName>
        <fullName evidence="2">Uncharacterized protein</fullName>
    </submittedName>
</protein>
<proteinExistence type="predicted"/>
<accession>A0AC35FUQ2</accession>
<evidence type="ECO:0000313" key="2">
    <source>
        <dbReference type="WBParaSite" id="PS1159_v2.g21069.t1"/>
    </source>
</evidence>
<sequence length="121" mass="13307">MKYFVVLVLIGLLLCVSGQTFNGTFEWSDDGSMEGSCGIVYNTFYNKIALISDKWFSSDLQACKCNLKVDYQGKSITVAISGKSADGEDKNKVELSYAAFYALNPSNTLGYNAVFTFVDCQ</sequence>
<name>A0AC35FUQ2_9BILA</name>